<dbReference type="GO" id="GO:0005102">
    <property type="term" value="F:signaling receptor binding"/>
    <property type="evidence" value="ECO:0007669"/>
    <property type="project" value="TreeGrafter"/>
</dbReference>
<dbReference type="InParanoid" id="H3BG02"/>
<evidence type="ECO:0000256" key="6">
    <source>
        <dbReference type="ARBA" id="ARBA00023157"/>
    </source>
</evidence>
<dbReference type="STRING" id="7897.ENSLACP00000020823"/>
<dbReference type="InterPro" id="IPR013111">
    <property type="entry name" value="EGF_extracell"/>
</dbReference>
<protein>
    <submittedName>
        <fullName evidence="13">EGF like domain multiple 7</fullName>
    </submittedName>
</protein>
<keyword evidence="4" id="KW-0106">Calcium</keyword>
<feature type="chain" id="PRO_5003580468" evidence="10">
    <location>
        <begin position="20"/>
        <end position="279"/>
    </location>
</feature>
<dbReference type="SMART" id="SM00181">
    <property type="entry name" value="EGF"/>
    <property type="match status" value="2"/>
</dbReference>
<feature type="domain" description="EGF-like" evidence="11">
    <location>
        <begin position="138"/>
        <end position="178"/>
    </location>
</feature>
<dbReference type="GeneTree" id="ENSGT00940000160015"/>
<dbReference type="Gene3D" id="2.10.25.10">
    <property type="entry name" value="Laminin"/>
    <property type="match status" value="2"/>
</dbReference>
<keyword evidence="2 10" id="KW-0732">Signal</keyword>
<dbReference type="PROSITE" id="PS01186">
    <property type="entry name" value="EGF_2"/>
    <property type="match status" value="2"/>
</dbReference>
<accession>H3BG02</accession>
<dbReference type="Ensembl" id="ENSLACT00000020963.2">
    <property type="protein sequence ID" value="ENSLACP00000020823.2"/>
    <property type="gene ID" value="ENSLACG00000018293.2"/>
</dbReference>
<dbReference type="GeneID" id="102359181"/>
<dbReference type="SMART" id="SM00179">
    <property type="entry name" value="EGF_CA"/>
    <property type="match status" value="1"/>
</dbReference>
<dbReference type="InterPro" id="IPR001881">
    <property type="entry name" value="EGF-like_Ca-bd_dom"/>
</dbReference>
<dbReference type="OrthoDB" id="155976at2759"/>
<evidence type="ECO:0000256" key="4">
    <source>
        <dbReference type="ARBA" id="ARBA00022837"/>
    </source>
</evidence>
<dbReference type="EMBL" id="AFYH01008042">
    <property type="status" value="NOT_ANNOTATED_CDS"/>
    <property type="molecule type" value="Genomic_DNA"/>
</dbReference>
<evidence type="ECO:0000256" key="3">
    <source>
        <dbReference type="ARBA" id="ARBA00022737"/>
    </source>
</evidence>
<dbReference type="CTD" id="51162"/>
<keyword evidence="14" id="KW-1185">Reference proteome</keyword>
<dbReference type="GO" id="GO:0005509">
    <property type="term" value="F:calcium ion binding"/>
    <property type="evidence" value="ECO:0007669"/>
    <property type="project" value="InterPro"/>
</dbReference>
<dbReference type="HOGENOM" id="CLU_083642_0_0_1"/>
<dbReference type="PROSITE" id="PS00022">
    <property type="entry name" value="EGF_1"/>
    <property type="match status" value="1"/>
</dbReference>
<dbReference type="FunFam" id="2.10.25.10:FF:000010">
    <property type="entry name" value="Pro-epidermal growth factor"/>
    <property type="match status" value="1"/>
</dbReference>
<feature type="domain" description="EGF-like" evidence="11">
    <location>
        <begin position="104"/>
        <end position="136"/>
    </location>
</feature>
<feature type="disulfide bond" evidence="7">
    <location>
        <begin position="108"/>
        <end position="118"/>
    </location>
</feature>
<dbReference type="eggNOG" id="KOG1217">
    <property type="taxonomic scope" value="Eukaryota"/>
</dbReference>
<dbReference type="EMBL" id="AFYH01008045">
    <property type="status" value="NOT_ANNOTATED_CDS"/>
    <property type="molecule type" value="Genomic_DNA"/>
</dbReference>
<reference evidence="14" key="1">
    <citation type="submission" date="2011-08" db="EMBL/GenBank/DDBJ databases">
        <title>The draft genome of Latimeria chalumnae.</title>
        <authorList>
            <person name="Di Palma F."/>
            <person name="Alfoldi J."/>
            <person name="Johnson J."/>
            <person name="Berlin A."/>
            <person name="Gnerre S."/>
            <person name="Jaffe D."/>
            <person name="MacCallum I."/>
            <person name="Young S."/>
            <person name="Walker B.J."/>
            <person name="Lander E."/>
            <person name="Lindblad-Toh K."/>
        </authorList>
    </citation>
    <scope>NUCLEOTIDE SEQUENCE [LARGE SCALE GENOMIC DNA]</scope>
    <source>
        <strain evidence="14">Wild caught</strain>
    </source>
</reference>
<keyword evidence="1 7" id="KW-0245">EGF-like domain</keyword>
<dbReference type="PANTHER" id="PTHR14949">
    <property type="entry name" value="EGF-LIKE-DOMAIN, MULTIPLE 7, 8"/>
    <property type="match status" value="1"/>
</dbReference>
<name>H3BG02_LATCH</name>
<feature type="coiled-coil region" evidence="8">
    <location>
        <begin position="249"/>
        <end position="276"/>
    </location>
</feature>
<dbReference type="InterPro" id="IPR018097">
    <property type="entry name" value="EGF_Ca-bd_CS"/>
</dbReference>
<evidence type="ECO:0000259" key="12">
    <source>
        <dbReference type="PROSITE" id="PS51041"/>
    </source>
</evidence>
<evidence type="ECO:0000256" key="7">
    <source>
        <dbReference type="PROSITE-ProRule" id="PRU00076"/>
    </source>
</evidence>
<dbReference type="EMBL" id="AFYH01008041">
    <property type="status" value="NOT_ANNOTATED_CDS"/>
    <property type="molecule type" value="Genomic_DNA"/>
</dbReference>
<dbReference type="PROSITE" id="PS51041">
    <property type="entry name" value="EMI"/>
    <property type="match status" value="1"/>
</dbReference>
<evidence type="ECO:0000313" key="13">
    <source>
        <dbReference type="Ensembl" id="ENSLACP00000020823.2"/>
    </source>
</evidence>
<dbReference type="CDD" id="cd00054">
    <property type="entry name" value="EGF_CA"/>
    <property type="match status" value="1"/>
</dbReference>
<comment type="caution">
    <text evidence="7">Lacks conserved residue(s) required for the propagation of feature annotation.</text>
</comment>
<evidence type="ECO:0000313" key="14">
    <source>
        <dbReference type="Proteomes" id="UP000008672"/>
    </source>
</evidence>
<reference evidence="13" key="2">
    <citation type="submission" date="2025-08" db="UniProtKB">
        <authorList>
            <consortium name="Ensembl"/>
        </authorList>
    </citation>
    <scope>IDENTIFICATION</scope>
</reference>
<dbReference type="EMBL" id="AFYH01008043">
    <property type="status" value="NOT_ANNOTATED_CDS"/>
    <property type="molecule type" value="Genomic_DNA"/>
</dbReference>
<organism evidence="13 14">
    <name type="scientific">Latimeria chalumnae</name>
    <name type="common">Coelacanth</name>
    <dbReference type="NCBI Taxonomy" id="7897"/>
    <lineage>
        <taxon>Eukaryota</taxon>
        <taxon>Metazoa</taxon>
        <taxon>Chordata</taxon>
        <taxon>Craniata</taxon>
        <taxon>Vertebrata</taxon>
        <taxon>Euteleostomi</taxon>
        <taxon>Coelacanthiformes</taxon>
        <taxon>Coelacanthidae</taxon>
        <taxon>Latimeria</taxon>
    </lineage>
</organism>
<dbReference type="Proteomes" id="UP000008672">
    <property type="component" value="Unassembled WGS sequence"/>
</dbReference>
<evidence type="ECO:0000256" key="10">
    <source>
        <dbReference type="SAM" id="SignalP"/>
    </source>
</evidence>
<evidence type="ECO:0000256" key="9">
    <source>
        <dbReference type="SAM" id="MobiDB-lite"/>
    </source>
</evidence>
<dbReference type="InterPro" id="IPR011489">
    <property type="entry name" value="EMI_domain"/>
</dbReference>
<reference evidence="13" key="3">
    <citation type="submission" date="2025-09" db="UniProtKB">
        <authorList>
            <consortium name="Ensembl"/>
        </authorList>
    </citation>
    <scope>IDENTIFICATION</scope>
</reference>
<dbReference type="Bgee" id="ENSLACG00000018293">
    <property type="expression patterns" value="Expressed in pelvic fin and 2 other cell types or tissues"/>
</dbReference>
<evidence type="ECO:0000256" key="1">
    <source>
        <dbReference type="ARBA" id="ARBA00022536"/>
    </source>
</evidence>
<keyword evidence="3" id="KW-0677">Repeat</keyword>
<dbReference type="InterPro" id="IPR050969">
    <property type="entry name" value="Dev_Signal_Modulators"/>
</dbReference>
<feature type="signal peptide" evidence="10">
    <location>
        <begin position="1"/>
        <end position="19"/>
    </location>
</feature>
<dbReference type="PROSITE" id="PS00010">
    <property type="entry name" value="ASX_HYDROXYL"/>
    <property type="match status" value="1"/>
</dbReference>
<evidence type="ECO:0000259" key="11">
    <source>
        <dbReference type="PROSITE" id="PS50026"/>
    </source>
</evidence>
<dbReference type="Pfam" id="PF07974">
    <property type="entry name" value="EGF_2"/>
    <property type="match status" value="1"/>
</dbReference>
<dbReference type="InterPro" id="IPR000742">
    <property type="entry name" value="EGF"/>
</dbReference>
<gene>
    <name evidence="13" type="primary">EGFL7</name>
</gene>
<sequence length="279" mass="31583">MWCIAFLITGFALILQVIATEHFYQPGRRICSESKQRVSVTYMESYVQPVYKPYITVCEGQRLCSTYRTTYKIAHRQVYKHVPKPVYGCCPGWRRTHAHMYSCNQAVCIKPCQNGGTCSKPNRCDCPPGWNGKHCQTDVDECSNGSHDCAQHCLNTAGSYHCECWDGYSLSGDGKSCQIVEKTTPDKPSPSRAPSNPASNQVHEEMQQLKNRVEALEQKLQLVLAPLQSLVPSTLEDTTFEQTNFLSHSMQQLDRIDSLSEQISFLEERLETCSCRHSL</sequence>
<dbReference type="GO" id="GO:0005576">
    <property type="term" value="C:extracellular region"/>
    <property type="evidence" value="ECO:0007669"/>
    <property type="project" value="TreeGrafter"/>
</dbReference>
<keyword evidence="5 8" id="KW-0175">Coiled coil</keyword>
<dbReference type="EMBL" id="AFYH01008040">
    <property type="status" value="NOT_ANNOTATED_CDS"/>
    <property type="molecule type" value="Genomic_DNA"/>
</dbReference>
<proteinExistence type="predicted"/>
<evidence type="ECO:0000256" key="2">
    <source>
        <dbReference type="ARBA" id="ARBA00022729"/>
    </source>
</evidence>
<keyword evidence="6 7" id="KW-1015">Disulfide bond</keyword>
<feature type="disulfide bond" evidence="7">
    <location>
        <begin position="126"/>
        <end position="135"/>
    </location>
</feature>
<dbReference type="Pfam" id="PF07645">
    <property type="entry name" value="EGF_CA"/>
    <property type="match status" value="1"/>
</dbReference>
<dbReference type="SUPFAM" id="SSF57196">
    <property type="entry name" value="EGF/Laminin"/>
    <property type="match status" value="2"/>
</dbReference>
<dbReference type="InterPro" id="IPR000152">
    <property type="entry name" value="EGF-type_Asp/Asn_hydroxyl_site"/>
</dbReference>
<dbReference type="FunCoup" id="H3BG02">
    <property type="interactions" value="36"/>
</dbReference>
<dbReference type="RefSeq" id="XP_005987461.1">
    <property type="nucleotide sequence ID" value="XM_005987399.3"/>
</dbReference>
<evidence type="ECO:0000256" key="5">
    <source>
        <dbReference type="ARBA" id="ARBA00023054"/>
    </source>
</evidence>
<evidence type="ECO:0000256" key="8">
    <source>
        <dbReference type="SAM" id="Coils"/>
    </source>
</evidence>
<dbReference type="Pfam" id="PF07546">
    <property type="entry name" value="EMI"/>
    <property type="match status" value="1"/>
</dbReference>
<dbReference type="EMBL" id="AFYH01008044">
    <property type="status" value="NOT_ANNOTATED_CDS"/>
    <property type="molecule type" value="Genomic_DNA"/>
</dbReference>
<feature type="region of interest" description="Disordered" evidence="9">
    <location>
        <begin position="181"/>
        <end position="203"/>
    </location>
</feature>
<dbReference type="OMA" id="PGWRRVH"/>
<dbReference type="PROSITE" id="PS50026">
    <property type="entry name" value="EGF_3"/>
    <property type="match status" value="2"/>
</dbReference>
<feature type="domain" description="EMI" evidence="12">
    <location>
        <begin position="27"/>
        <end position="105"/>
    </location>
</feature>
<dbReference type="PROSITE" id="PS01187">
    <property type="entry name" value="EGF_CA"/>
    <property type="match status" value="1"/>
</dbReference>
<feature type="compositionally biased region" description="Low complexity" evidence="9">
    <location>
        <begin position="190"/>
        <end position="200"/>
    </location>
</feature>
<dbReference type="AlphaFoldDB" id="H3BG02"/>
<dbReference type="GO" id="GO:0009986">
    <property type="term" value="C:cell surface"/>
    <property type="evidence" value="ECO:0007669"/>
    <property type="project" value="TreeGrafter"/>
</dbReference>
<dbReference type="InterPro" id="IPR049883">
    <property type="entry name" value="NOTCH1_EGF-like"/>
</dbReference>
<dbReference type="PANTHER" id="PTHR14949:SF21">
    <property type="entry name" value="EPIDERMAL GROWTH FACTOR-LIKE PROTEIN 7"/>
    <property type="match status" value="1"/>
</dbReference>